<dbReference type="FunFam" id="1.10.10.60:FF:000141">
    <property type="entry name" value="TetR family transcriptional regulator"/>
    <property type="match status" value="1"/>
</dbReference>
<dbReference type="SUPFAM" id="SSF46689">
    <property type="entry name" value="Homeodomain-like"/>
    <property type="match status" value="1"/>
</dbReference>
<dbReference type="Proteomes" id="UP000463883">
    <property type="component" value="Chromosome"/>
</dbReference>
<dbReference type="PANTHER" id="PTHR30055">
    <property type="entry name" value="HTH-TYPE TRANSCRIPTIONAL REGULATOR RUTR"/>
    <property type="match status" value="1"/>
</dbReference>
<dbReference type="PANTHER" id="PTHR30055:SF234">
    <property type="entry name" value="HTH-TYPE TRANSCRIPTIONAL REGULATOR BETI"/>
    <property type="match status" value="1"/>
</dbReference>
<dbReference type="Pfam" id="PF00440">
    <property type="entry name" value="TetR_N"/>
    <property type="match status" value="1"/>
</dbReference>
<dbReference type="GO" id="GO:0000976">
    <property type="term" value="F:transcription cis-regulatory region binding"/>
    <property type="evidence" value="ECO:0007669"/>
    <property type="project" value="TreeGrafter"/>
</dbReference>
<dbReference type="InterPro" id="IPR009057">
    <property type="entry name" value="Homeodomain-like_sf"/>
</dbReference>
<dbReference type="SUPFAM" id="SSF48498">
    <property type="entry name" value="Tetracyclin repressor-like, C-terminal domain"/>
    <property type="match status" value="1"/>
</dbReference>
<keyword evidence="1" id="KW-0805">Transcription regulation</keyword>
<evidence type="ECO:0000313" key="6">
    <source>
        <dbReference type="EMBL" id="QHI73134.1"/>
    </source>
</evidence>
<dbReference type="InterPro" id="IPR001647">
    <property type="entry name" value="HTH_TetR"/>
</dbReference>
<reference evidence="6 7" key="1">
    <citation type="submission" date="2020-01" db="EMBL/GenBank/DDBJ databases">
        <title>Genomic analysis of Aminipila sp. CBA3637.</title>
        <authorList>
            <person name="Kim Y.B."/>
            <person name="Roh S.W."/>
        </authorList>
    </citation>
    <scope>NUCLEOTIDE SEQUENCE [LARGE SCALE GENOMIC DNA]</scope>
    <source>
        <strain evidence="6 7">CBA3637</strain>
    </source>
</reference>
<name>A0A6P1MKE5_9FIRM</name>
<evidence type="ECO:0000256" key="3">
    <source>
        <dbReference type="ARBA" id="ARBA00023163"/>
    </source>
</evidence>
<dbReference type="RefSeq" id="WP_162362900.1">
    <property type="nucleotide sequence ID" value="NZ_CP047591.1"/>
</dbReference>
<keyword evidence="7" id="KW-1185">Reference proteome</keyword>
<dbReference type="GO" id="GO:0003700">
    <property type="term" value="F:DNA-binding transcription factor activity"/>
    <property type="evidence" value="ECO:0007669"/>
    <property type="project" value="TreeGrafter"/>
</dbReference>
<feature type="domain" description="HTH tetR-type" evidence="5">
    <location>
        <begin position="6"/>
        <end position="66"/>
    </location>
</feature>
<accession>A0A6P1MKE5</accession>
<dbReference type="InterPro" id="IPR050109">
    <property type="entry name" value="HTH-type_TetR-like_transc_reg"/>
</dbReference>
<feature type="DNA-binding region" description="H-T-H motif" evidence="4">
    <location>
        <begin position="29"/>
        <end position="48"/>
    </location>
</feature>
<evidence type="ECO:0000256" key="1">
    <source>
        <dbReference type="ARBA" id="ARBA00023015"/>
    </source>
</evidence>
<dbReference type="PROSITE" id="PS50977">
    <property type="entry name" value="HTH_TETR_2"/>
    <property type="match status" value="1"/>
</dbReference>
<sequence>MYRGKEIKKQKILEAAYQLFSENGYKKTKIADIAAAAGIGKGTVYEYFDSKETLLISIFSSGVEEHLDSFKKVTECEMTQTEKLIELVNLETTCTREHGARMMKMSQMILDNSDGLSADFIKRMNEVWNRKYKFVHQILAKGIETGEFRNMNADMATVAIMGAVGSYLNLKYGVSILPDVVLPFDAKSFNIEELIGFLLEGIRI</sequence>
<dbReference type="EMBL" id="CP047591">
    <property type="protein sequence ID" value="QHI73134.1"/>
    <property type="molecule type" value="Genomic_DNA"/>
</dbReference>
<protein>
    <submittedName>
        <fullName evidence="6">TetR family transcriptional regulator</fullName>
    </submittedName>
</protein>
<dbReference type="InterPro" id="IPR036271">
    <property type="entry name" value="Tet_transcr_reg_TetR-rel_C_sf"/>
</dbReference>
<dbReference type="Gene3D" id="1.10.357.10">
    <property type="entry name" value="Tetracycline Repressor, domain 2"/>
    <property type="match status" value="1"/>
</dbReference>
<dbReference type="GO" id="GO:0045892">
    <property type="term" value="P:negative regulation of DNA-templated transcription"/>
    <property type="evidence" value="ECO:0007669"/>
    <property type="project" value="UniProtKB-ARBA"/>
</dbReference>
<organism evidence="6 7">
    <name type="scientific">Aminipila terrae</name>
    <dbReference type="NCBI Taxonomy" id="2697030"/>
    <lineage>
        <taxon>Bacteria</taxon>
        <taxon>Bacillati</taxon>
        <taxon>Bacillota</taxon>
        <taxon>Clostridia</taxon>
        <taxon>Peptostreptococcales</taxon>
        <taxon>Anaerovoracaceae</taxon>
        <taxon>Aminipila</taxon>
    </lineage>
</organism>
<gene>
    <name evidence="6" type="ORF">Ami3637_12660</name>
</gene>
<evidence type="ECO:0000256" key="2">
    <source>
        <dbReference type="ARBA" id="ARBA00023125"/>
    </source>
</evidence>
<dbReference type="PRINTS" id="PR00455">
    <property type="entry name" value="HTHTETR"/>
</dbReference>
<dbReference type="AlphaFoldDB" id="A0A6P1MKE5"/>
<dbReference type="KEGG" id="amic:Ami3637_12660"/>
<evidence type="ECO:0000259" key="5">
    <source>
        <dbReference type="PROSITE" id="PS50977"/>
    </source>
</evidence>
<evidence type="ECO:0000256" key="4">
    <source>
        <dbReference type="PROSITE-ProRule" id="PRU00335"/>
    </source>
</evidence>
<proteinExistence type="predicted"/>
<evidence type="ECO:0000313" key="7">
    <source>
        <dbReference type="Proteomes" id="UP000463883"/>
    </source>
</evidence>
<keyword evidence="2 4" id="KW-0238">DNA-binding</keyword>
<keyword evidence="3" id="KW-0804">Transcription</keyword>